<evidence type="ECO:0000256" key="6">
    <source>
        <dbReference type="ARBA" id="ARBA00022692"/>
    </source>
</evidence>
<reference evidence="15" key="1">
    <citation type="journal article" date="2014" name="Int. J. Syst. Evol. Microbiol.">
        <title>Complete genome sequence of Corynebacterium casei LMG S-19264T (=DSM 44701T), isolated from a smear-ripened cheese.</title>
        <authorList>
            <consortium name="US DOE Joint Genome Institute (JGI-PGF)"/>
            <person name="Walter F."/>
            <person name="Albersmeier A."/>
            <person name="Kalinowski J."/>
            <person name="Ruckert C."/>
        </authorList>
    </citation>
    <scope>NUCLEOTIDE SEQUENCE</scope>
    <source>
        <strain evidence="15">KCTC 32182</strain>
    </source>
</reference>
<sequence length="445" mass="47718">MGRLFWKFFFFIWLAQLASMAGIGGVIWLENRQRDALYALVDGSPPAAYFVSAAAGTLQHGGKGALTTLLGSQRHPEVLAVDDAGRDLMGRSVAPSVLKAARALAERREPAHAVRTVVLPGGERFLLFTARPADGAPPGPPPHRRRPVPFITLVSALCASLIFAALLAAYISRPIRLLRGAFAAVAAGDLTVEVGSAMGRRRDELADLGRDFDFMTRQLRSLVEGQRRLMHDVSHELRSPLARLQAAIGLARQQPARLEDTMQRLERESERMDRLVEELLTLSRLDAGAAGIRAPVDVGELMEGIVEDAVFEASARRVSVTLAGGDAWHVLADASLLHRAIENVVRNALRHAPEGSEVDVSMAKTGGLLDIVVSDRGPGVPDDELESIFVPFVRGSDVRDASGHGLGLAIARRVTGALGGSVTAVNRPGGGLQVRFTLPVLPVQE</sequence>
<evidence type="ECO:0000256" key="5">
    <source>
        <dbReference type="ARBA" id="ARBA00022679"/>
    </source>
</evidence>
<dbReference type="PANTHER" id="PTHR45436">
    <property type="entry name" value="SENSOR HISTIDINE KINASE YKOH"/>
    <property type="match status" value="1"/>
</dbReference>
<dbReference type="Gene3D" id="3.30.565.10">
    <property type="entry name" value="Histidine kinase-like ATPase, C-terminal domain"/>
    <property type="match status" value="1"/>
</dbReference>
<evidence type="ECO:0000256" key="7">
    <source>
        <dbReference type="ARBA" id="ARBA00022777"/>
    </source>
</evidence>
<dbReference type="EC" id="2.7.13.3" evidence="3"/>
<feature type="transmembrane region" description="Helical" evidence="12">
    <location>
        <begin position="150"/>
        <end position="171"/>
    </location>
</feature>
<dbReference type="PANTHER" id="PTHR45436:SF15">
    <property type="entry name" value="SENSOR HISTIDINE KINASE CUSS"/>
    <property type="match status" value="1"/>
</dbReference>
<dbReference type="SUPFAM" id="SSF55874">
    <property type="entry name" value="ATPase domain of HSP90 chaperone/DNA topoisomerase II/histidine kinase"/>
    <property type="match status" value="1"/>
</dbReference>
<dbReference type="SUPFAM" id="SSF47384">
    <property type="entry name" value="Homodimeric domain of signal transducing histidine kinase"/>
    <property type="match status" value="1"/>
</dbReference>
<dbReference type="EMBL" id="BMYX01000010">
    <property type="protein sequence ID" value="GGY16918.1"/>
    <property type="molecule type" value="Genomic_DNA"/>
</dbReference>
<keyword evidence="5" id="KW-0808">Transferase</keyword>
<dbReference type="SMART" id="SM00304">
    <property type="entry name" value="HAMP"/>
    <property type="match status" value="1"/>
</dbReference>
<feature type="domain" description="Histidine kinase" evidence="13">
    <location>
        <begin position="232"/>
        <end position="442"/>
    </location>
</feature>
<dbReference type="PROSITE" id="PS50109">
    <property type="entry name" value="HIS_KIN"/>
    <property type="match status" value="1"/>
</dbReference>
<gene>
    <name evidence="15" type="ORF">GCM10011289_20470</name>
</gene>
<dbReference type="PRINTS" id="PR00344">
    <property type="entry name" value="BCTRLSENSOR"/>
</dbReference>
<evidence type="ECO:0000259" key="14">
    <source>
        <dbReference type="PROSITE" id="PS50885"/>
    </source>
</evidence>
<keyword evidence="6 12" id="KW-0812">Transmembrane</keyword>
<dbReference type="GO" id="GO:0005886">
    <property type="term" value="C:plasma membrane"/>
    <property type="evidence" value="ECO:0007669"/>
    <property type="project" value="TreeGrafter"/>
</dbReference>
<proteinExistence type="predicted"/>
<evidence type="ECO:0000256" key="4">
    <source>
        <dbReference type="ARBA" id="ARBA00022553"/>
    </source>
</evidence>
<evidence type="ECO:0000256" key="1">
    <source>
        <dbReference type="ARBA" id="ARBA00000085"/>
    </source>
</evidence>
<reference evidence="15" key="2">
    <citation type="submission" date="2020-09" db="EMBL/GenBank/DDBJ databases">
        <authorList>
            <person name="Sun Q."/>
            <person name="Kim S."/>
        </authorList>
    </citation>
    <scope>NUCLEOTIDE SEQUENCE</scope>
    <source>
        <strain evidence="15">KCTC 32182</strain>
    </source>
</reference>
<keyword evidence="8 12" id="KW-1133">Transmembrane helix</keyword>
<dbReference type="Pfam" id="PF00672">
    <property type="entry name" value="HAMP"/>
    <property type="match status" value="1"/>
</dbReference>
<dbReference type="CDD" id="cd06225">
    <property type="entry name" value="HAMP"/>
    <property type="match status" value="1"/>
</dbReference>
<organism evidence="15 16">
    <name type="scientific">Paludibacterium paludis</name>
    <dbReference type="NCBI Taxonomy" id="1225769"/>
    <lineage>
        <taxon>Bacteria</taxon>
        <taxon>Pseudomonadati</taxon>
        <taxon>Pseudomonadota</taxon>
        <taxon>Betaproteobacteria</taxon>
        <taxon>Neisseriales</taxon>
        <taxon>Chromobacteriaceae</taxon>
        <taxon>Paludibacterium</taxon>
    </lineage>
</organism>
<keyword evidence="4" id="KW-0597">Phosphoprotein</keyword>
<comment type="subcellular location">
    <subcellularLocation>
        <location evidence="2">Membrane</location>
        <topology evidence="2">Multi-pass membrane protein</topology>
    </subcellularLocation>
</comment>
<comment type="caution">
    <text evidence="15">The sequence shown here is derived from an EMBL/GenBank/DDBJ whole genome shotgun (WGS) entry which is preliminary data.</text>
</comment>
<dbReference type="Proteomes" id="UP000645257">
    <property type="component" value="Unassembled WGS sequence"/>
</dbReference>
<evidence type="ECO:0000256" key="9">
    <source>
        <dbReference type="ARBA" id="ARBA00023012"/>
    </source>
</evidence>
<dbReference type="InterPro" id="IPR005467">
    <property type="entry name" value="His_kinase_dom"/>
</dbReference>
<evidence type="ECO:0000256" key="10">
    <source>
        <dbReference type="ARBA" id="ARBA00023136"/>
    </source>
</evidence>
<accession>A0A918UAI3</accession>
<dbReference type="InterPro" id="IPR036097">
    <property type="entry name" value="HisK_dim/P_sf"/>
</dbReference>
<feature type="coiled-coil region" evidence="11">
    <location>
        <begin position="258"/>
        <end position="285"/>
    </location>
</feature>
<dbReference type="Gene3D" id="6.10.340.10">
    <property type="match status" value="1"/>
</dbReference>
<evidence type="ECO:0000259" key="13">
    <source>
        <dbReference type="PROSITE" id="PS50109"/>
    </source>
</evidence>
<comment type="catalytic activity">
    <reaction evidence="1">
        <text>ATP + protein L-histidine = ADP + protein N-phospho-L-histidine.</text>
        <dbReference type="EC" id="2.7.13.3"/>
    </reaction>
</comment>
<keyword evidence="10 12" id="KW-0472">Membrane</keyword>
<keyword evidence="7 15" id="KW-0418">Kinase</keyword>
<evidence type="ECO:0000256" key="3">
    <source>
        <dbReference type="ARBA" id="ARBA00012438"/>
    </source>
</evidence>
<dbReference type="InterPro" id="IPR004358">
    <property type="entry name" value="Sig_transdc_His_kin-like_C"/>
</dbReference>
<feature type="transmembrane region" description="Helical" evidence="12">
    <location>
        <begin position="6"/>
        <end position="29"/>
    </location>
</feature>
<evidence type="ECO:0000256" key="8">
    <source>
        <dbReference type="ARBA" id="ARBA00022989"/>
    </source>
</evidence>
<dbReference type="CDD" id="cd00082">
    <property type="entry name" value="HisKA"/>
    <property type="match status" value="1"/>
</dbReference>
<dbReference type="SMART" id="SM00388">
    <property type="entry name" value="HisKA"/>
    <property type="match status" value="1"/>
</dbReference>
<evidence type="ECO:0000313" key="16">
    <source>
        <dbReference type="Proteomes" id="UP000645257"/>
    </source>
</evidence>
<dbReference type="Pfam" id="PF00512">
    <property type="entry name" value="HisKA"/>
    <property type="match status" value="1"/>
</dbReference>
<feature type="domain" description="HAMP" evidence="14">
    <location>
        <begin position="169"/>
        <end position="224"/>
    </location>
</feature>
<dbReference type="Gene3D" id="1.10.287.130">
    <property type="match status" value="1"/>
</dbReference>
<keyword evidence="9" id="KW-0902">Two-component regulatory system</keyword>
<dbReference type="InterPro" id="IPR036890">
    <property type="entry name" value="HATPase_C_sf"/>
</dbReference>
<dbReference type="InterPro" id="IPR003660">
    <property type="entry name" value="HAMP_dom"/>
</dbReference>
<evidence type="ECO:0000313" key="15">
    <source>
        <dbReference type="EMBL" id="GGY16918.1"/>
    </source>
</evidence>
<dbReference type="InterPro" id="IPR003661">
    <property type="entry name" value="HisK_dim/P_dom"/>
</dbReference>
<dbReference type="RefSeq" id="WP_189533947.1">
    <property type="nucleotide sequence ID" value="NZ_BMYX01000010.1"/>
</dbReference>
<dbReference type="GO" id="GO:0000155">
    <property type="term" value="F:phosphorelay sensor kinase activity"/>
    <property type="evidence" value="ECO:0007669"/>
    <property type="project" value="InterPro"/>
</dbReference>
<keyword evidence="11" id="KW-0175">Coiled coil</keyword>
<dbReference type="InterPro" id="IPR003594">
    <property type="entry name" value="HATPase_dom"/>
</dbReference>
<name>A0A918UAI3_9NEIS</name>
<dbReference type="AlphaFoldDB" id="A0A918UAI3"/>
<dbReference type="SMART" id="SM00387">
    <property type="entry name" value="HATPase_c"/>
    <property type="match status" value="1"/>
</dbReference>
<dbReference type="SUPFAM" id="SSF158472">
    <property type="entry name" value="HAMP domain-like"/>
    <property type="match status" value="1"/>
</dbReference>
<dbReference type="InterPro" id="IPR050428">
    <property type="entry name" value="TCS_sensor_his_kinase"/>
</dbReference>
<keyword evidence="16" id="KW-1185">Reference proteome</keyword>
<evidence type="ECO:0000256" key="2">
    <source>
        <dbReference type="ARBA" id="ARBA00004141"/>
    </source>
</evidence>
<dbReference type="PROSITE" id="PS50885">
    <property type="entry name" value="HAMP"/>
    <property type="match status" value="1"/>
</dbReference>
<evidence type="ECO:0000256" key="12">
    <source>
        <dbReference type="SAM" id="Phobius"/>
    </source>
</evidence>
<dbReference type="Pfam" id="PF02518">
    <property type="entry name" value="HATPase_c"/>
    <property type="match status" value="1"/>
</dbReference>
<evidence type="ECO:0000256" key="11">
    <source>
        <dbReference type="SAM" id="Coils"/>
    </source>
</evidence>
<protein>
    <recommendedName>
        <fullName evidence="3">histidine kinase</fullName>
        <ecNumber evidence="3">2.7.13.3</ecNumber>
    </recommendedName>
</protein>